<gene>
    <name evidence="3" type="primary">avrBs3</name>
    <name evidence="2" type="ORF">Lmor_3142</name>
    <name evidence="3" type="ORF">NCTC12239_02562</name>
</gene>
<dbReference type="Proteomes" id="UP000254040">
    <property type="component" value="Unassembled WGS sequence"/>
</dbReference>
<feature type="region of interest" description="Disordered" evidence="1">
    <location>
        <begin position="413"/>
        <end position="442"/>
    </location>
</feature>
<proteinExistence type="predicted"/>
<dbReference type="Gene3D" id="6.10.140.500">
    <property type="match status" value="2"/>
</dbReference>
<evidence type="ECO:0000313" key="3">
    <source>
        <dbReference type="EMBL" id="STX63614.1"/>
    </source>
</evidence>
<organism evidence="3 5">
    <name type="scientific">Legionella moravica</name>
    <dbReference type="NCBI Taxonomy" id="39962"/>
    <lineage>
        <taxon>Bacteria</taxon>
        <taxon>Pseudomonadati</taxon>
        <taxon>Pseudomonadota</taxon>
        <taxon>Gammaproteobacteria</taxon>
        <taxon>Legionellales</taxon>
        <taxon>Legionellaceae</taxon>
        <taxon>Legionella</taxon>
    </lineage>
</organism>
<accession>A0A378JYI0</accession>
<evidence type="ECO:0000313" key="5">
    <source>
        <dbReference type="Proteomes" id="UP000254040"/>
    </source>
</evidence>
<sequence length="442" mass="49764">MLRFFRMVFAQPARKYDFSPRFNICDQESGLSCGEIEFPIWRFTHFFNSSPHLSRLLNNFLILNMYPIAQLLVDYFFGCIMFNDDNSSASSSVDQEQVIPFMILPPLSSIILPPLEPRAELQASDLLFLSSTFQSRGTKRTERSIPPALMVELTTISKIQRTLWGKQPIPIELKLIQFKIDPKDYSKFYNQLKDLGYEPEDINKLILNRSRKLTLEKLVEEHDNLMELCREDKLNHKDLAKIGACNGGCNNLDAFKLFYGSLRSLSYSKQQIVNIAAHHGGSKNLASVIAHHNKLTLECKYTVDQIVKIVSRNGGAKNLDALSKYHHKLISVGLNKEEIIGIVDRSGGSKSLKAVAQNYTKLINLGYKKDQVLNWASKPGCDKVIEETLSLHSAPTKGYGFFGRMLSSLSRSAADHPDQELSAPDDEPLAPLYNSPSASLTS</sequence>
<dbReference type="EMBL" id="LNYN01000042">
    <property type="protein sequence ID" value="KTD31035.1"/>
    <property type="molecule type" value="Genomic_DNA"/>
</dbReference>
<reference evidence="3 5" key="2">
    <citation type="submission" date="2018-06" db="EMBL/GenBank/DDBJ databases">
        <authorList>
            <consortium name="Pathogen Informatics"/>
            <person name="Doyle S."/>
        </authorList>
    </citation>
    <scope>NUCLEOTIDE SEQUENCE [LARGE SCALE GENOMIC DNA]</scope>
    <source>
        <strain evidence="3 5">NCTC12239</strain>
    </source>
</reference>
<evidence type="ECO:0000313" key="4">
    <source>
        <dbReference type="Proteomes" id="UP000054985"/>
    </source>
</evidence>
<dbReference type="EMBL" id="UGOG01000001">
    <property type="protein sequence ID" value="STX63614.1"/>
    <property type="molecule type" value="Genomic_DNA"/>
</dbReference>
<reference evidence="2 4" key="1">
    <citation type="submission" date="2015-11" db="EMBL/GenBank/DDBJ databases">
        <title>Genomic analysis of 38 Legionella species identifies large and diverse effector repertoires.</title>
        <authorList>
            <person name="Burstein D."/>
            <person name="Amaro F."/>
            <person name="Zusman T."/>
            <person name="Lifshitz Z."/>
            <person name="Cohen O."/>
            <person name="Gilbert J.A."/>
            <person name="Pupko T."/>
            <person name="Shuman H.A."/>
            <person name="Segal G."/>
        </authorList>
    </citation>
    <scope>NUCLEOTIDE SEQUENCE [LARGE SCALE GENOMIC DNA]</scope>
    <source>
        <strain evidence="2 4">ATCC 43877</strain>
    </source>
</reference>
<dbReference type="AlphaFoldDB" id="A0A378JYI0"/>
<evidence type="ECO:0000313" key="2">
    <source>
        <dbReference type="EMBL" id="KTD31035.1"/>
    </source>
</evidence>
<evidence type="ECO:0000256" key="1">
    <source>
        <dbReference type="SAM" id="MobiDB-lite"/>
    </source>
</evidence>
<name>A0A378JYI0_9GAMM</name>
<dbReference type="STRING" id="39962.Lmor_3142"/>
<keyword evidence="4" id="KW-1185">Reference proteome</keyword>
<dbReference type="Proteomes" id="UP000054985">
    <property type="component" value="Unassembled WGS sequence"/>
</dbReference>
<protein>
    <submittedName>
        <fullName evidence="3">Avirulence protein AvrBs3</fullName>
    </submittedName>
</protein>